<dbReference type="Proteomes" id="UP000019151">
    <property type="component" value="Chromosome"/>
</dbReference>
<feature type="domain" description="ABC3 transporter permease C-terminal" evidence="8">
    <location>
        <begin position="369"/>
        <end position="487"/>
    </location>
</feature>
<dbReference type="InterPro" id="IPR025857">
    <property type="entry name" value="MacB_PCD"/>
</dbReference>
<feature type="transmembrane region" description="Helical" evidence="7">
    <location>
        <begin position="509"/>
        <end position="531"/>
    </location>
</feature>
<evidence type="ECO:0000256" key="4">
    <source>
        <dbReference type="ARBA" id="ARBA00022989"/>
    </source>
</evidence>
<keyword evidence="3 7" id="KW-0812">Transmembrane</keyword>
<evidence type="ECO:0000256" key="5">
    <source>
        <dbReference type="ARBA" id="ARBA00023136"/>
    </source>
</evidence>
<dbReference type="PANTHER" id="PTHR30572:SF4">
    <property type="entry name" value="ABC TRANSPORTER PERMEASE YTRF"/>
    <property type="match status" value="1"/>
</dbReference>
<dbReference type="Pfam" id="PF02687">
    <property type="entry name" value="FtsX"/>
    <property type="match status" value="1"/>
</dbReference>
<protein>
    <submittedName>
        <fullName evidence="10">MacB-like periplasmic core domain protein</fullName>
    </submittedName>
</protein>
<keyword evidence="5 7" id="KW-0472">Membrane</keyword>
<dbReference type="PANTHER" id="PTHR30572">
    <property type="entry name" value="MEMBRANE COMPONENT OF TRANSPORTER-RELATED"/>
    <property type="match status" value="1"/>
</dbReference>
<dbReference type="EMBL" id="CP007128">
    <property type="protein sequence ID" value="AHG87767.1"/>
    <property type="molecule type" value="Genomic_DNA"/>
</dbReference>
<evidence type="ECO:0000259" key="9">
    <source>
        <dbReference type="Pfam" id="PF12704"/>
    </source>
</evidence>
<keyword evidence="4 7" id="KW-1133">Transmembrane helix</keyword>
<dbReference type="STRING" id="861299.J421_0230"/>
<organism evidence="10 11">
    <name type="scientific">Gemmatirosa kalamazoonensis</name>
    <dbReference type="NCBI Taxonomy" id="861299"/>
    <lineage>
        <taxon>Bacteria</taxon>
        <taxon>Pseudomonadati</taxon>
        <taxon>Gemmatimonadota</taxon>
        <taxon>Gemmatimonadia</taxon>
        <taxon>Gemmatimonadales</taxon>
        <taxon>Gemmatimonadaceae</taxon>
        <taxon>Gemmatirosa</taxon>
    </lineage>
</organism>
<comment type="subcellular location">
    <subcellularLocation>
        <location evidence="1">Cell membrane</location>
        <topology evidence="1">Multi-pass membrane protein</topology>
    </subcellularLocation>
</comment>
<dbReference type="InterPro" id="IPR047928">
    <property type="entry name" value="Perm_prefix_1"/>
</dbReference>
<evidence type="ECO:0000256" key="7">
    <source>
        <dbReference type="SAM" id="Phobius"/>
    </source>
</evidence>
<feature type="transmembrane region" description="Helical" evidence="7">
    <location>
        <begin position="361"/>
        <end position="386"/>
    </location>
</feature>
<evidence type="ECO:0000256" key="1">
    <source>
        <dbReference type="ARBA" id="ARBA00004651"/>
    </source>
</evidence>
<proteinExistence type="inferred from homology"/>
<dbReference type="HOGENOM" id="CLU_437278_0_0_0"/>
<dbReference type="eggNOG" id="COG0577">
    <property type="taxonomic scope" value="Bacteria"/>
</dbReference>
<accession>W0RBE3</accession>
<keyword evidence="11" id="KW-1185">Reference proteome</keyword>
<evidence type="ECO:0000313" key="10">
    <source>
        <dbReference type="EMBL" id="AHG87767.1"/>
    </source>
</evidence>
<dbReference type="RefSeq" id="WP_025409323.1">
    <property type="nucleotide sequence ID" value="NZ_CP007128.1"/>
</dbReference>
<dbReference type="NCBIfam" id="NF038403">
    <property type="entry name" value="perm_prefix_1"/>
    <property type="match status" value="1"/>
</dbReference>
<feature type="transmembrane region" description="Helical" evidence="7">
    <location>
        <begin position="95"/>
        <end position="118"/>
    </location>
</feature>
<dbReference type="GO" id="GO:0005886">
    <property type="term" value="C:plasma membrane"/>
    <property type="evidence" value="ECO:0007669"/>
    <property type="project" value="UniProtKB-SubCell"/>
</dbReference>
<feature type="domain" description="MacB-like periplasmic core" evidence="9">
    <location>
        <begin position="97"/>
        <end position="324"/>
    </location>
</feature>
<dbReference type="GO" id="GO:0022857">
    <property type="term" value="F:transmembrane transporter activity"/>
    <property type="evidence" value="ECO:0007669"/>
    <property type="project" value="TreeGrafter"/>
</dbReference>
<evidence type="ECO:0000259" key="8">
    <source>
        <dbReference type="Pfam" id="PF02687"/>
    </source>
</evidence>
<evidence type="ECO:0000256" key="6">
    <source>
        <dbReference type="ARBA" id="ARBA00038076"/>
    </source>
</evidence>
<dbReference type="InterPro" id="IPR050250">
    <property type="entry name" value="Macrolide_Exporter_MacB"/>
</dbReference>
<sequence length="625" mass="65426">MRPLARLRSLWRDLADRDLVEHELDAELEAYVELLAAEKARAGLAPDAARRAAREELGGAERVKERVRAARVDRWIYTALPDARWALRTMRRAPLFTAVAVVTLAIGIGGTAGVFAVADAALLRPPAGVRDPARLVTLERVQFGDTYLSLAYPDFADVRDAARAIDGLAAHTYAPLAFRGPDARRAAERIAGDVVTADYFRVLGARAALGRLLGPADDAPDAAPAVVLAHGFWRRTLGADPRVVGAAVTVNGRPFTVVGVAAPGFVGVAPDTPLDAWLPMSALRIAAPRFSSDILQDRSAGWLGVFGRLRDGAAPARVDAELGAIAARVAAEHPTTNAGRTLRALRGVGLSPDDRAEVASVLALLGGAVGLLLLATCVNVAGLVLARSAARRREVAMRLALGATRVRLLRQILTEGVMLALLAAGPAVLVAWLVARVATRLQPEVSTLRALDVAPDWRVLLFALGTAALSGLLLALVPALRVSRTAPAGVLADASPRAGGRRTQLQRGLVAAQVAVSVVLLVATGVTLGAVRDTLAAGPGFDPDALAVASVDLGMRGYDRARGEQVYRALLDRLAALPGARGATLAKTMPPRDWSDGVSLFLPGQEPPRDVLRARASASSGSACA</sequence>
<dbReference type="InterPro" id="IPR003838">
    <property type="entry name" value="ABC3_permease_C"/>
</dbReference>
<gene>
    <name evidence="10" type="ORF">J421_0230</name>
</gene>
<reference evidence="10 11" key="1">
    <citation type="journal article" date="2014" name="Genome Announc.">
        <title>Genome Sequence and Methylome of Soil Bacterium Gemmatirosa kalamazoonensis KBS708T, a Member of the Rarely Cultivated Gemmatimonadetes Phylum.</title>
        <authorList>
            <person name="Debruyn J.M."/>
            <person name="Radosevich M."/>
            <person name="Wommack K.E."/>
            <person name="Polson S.W."/>
            <person name="Hauser L.J."/>
            <person name="Fawaz M.N."/>
            <person name="Korlach J."/>
            <person name="Tsai Y.C."/>
        </authorList>
    </citation>
    <scope>NUCLEOTIDE SEQUENCE [LARGE SCALE GENOMIC DNA]</scope>
    <source>
        <strain evidence="10 11">KBS708</strain>
    </source>
</reference>
<keyword evidence="2" id="KW-1003">Cell membrane</keyword>
<dbReference type="AlphaFoldDB" id="W0RBE3"/>
<evidence type="ECO:0000313" key="11">
    <source>
        <dbReference type="Proteomes" id="UP000019151"/>
    </source>
</evidence>
<name>W0RBE3_9BACT</name>
<dbReference type="KEGG" id="gba:J421_0230"/>
<evidence type="ECO:0000256" key="3">
    <source>
        <dbReference type="ARBA" id="ARBA00022692"/>
    </source>
</evidence>
<feature type="transmembrane region" description="Helical" evidence="7">
    <location>
        <begin position="459"/>
        <end position="477"/>
    </location>
</feature>
<feature type="transmembrane region" description="Helical" evidence="7">
    <location>
        <begin position="417"/>
        <end position="439"/>
    </location>
</feature>
<evidence type="ECO:0000256" key="2">
    <source>
        <dbReference type="ARBA" id="ARBA00022475"/>
    </source>
</evidence>
<comment type="similarity">
    <text evidence="6">Belongs to the ABC-4 integral membrane protein family.</text>
</comment>
<dbReference type="Pfam" id="PF12704">
    <property type="entry name" value="MacB_PCD"/>
    <property type="match status" value="1"/>
</dbReference>
<dbReference type="InParanoid" id="W0RBE3"/>